<proteinExistence type="predicted"/>
<reference evidence="2" key="2">
    <citation type="submission" date="2021-04" db="EMBL/GenBank/DDBJ databases">
        <authorList>
            <person name="Gilroy R."/>
        </authorList>
    </citation>
    <scope>NUCLEOTIDE SEQUENCE</scope>
    <source>
        <strain evidence="2">B5-657</strain>
    </source>
</reference>
<feature type="non-terminal residue" evidence="2">
    <location>
        <position position="167"/>
    </location>
</feature>
<evidence type="ECO:0000313" key="3">
    <source>
        <dbReference type="Proteomes" id="UP000824229"/>
    </source>
</evidence>
<keyword evidence="1" id="KW-0812">Transmembrane</keyword>
<dbReference type="EMBL" id="JAHLFQ010000118">
    <property type="protein sequence ID" value="MBU3804151.1"/>
    <property type="molecule type" value="Genomic_DNA"/>
</dbReference>
<feature type="transmembrane region" description="Helical" evidence="1">
    <location>
        <begin position="144"/>
        <end position="166"/>
    </location>
</feature>
<protein>
    <submittedName>
        <fullName evidence="2">YjiH family protein</fullName>
    </submittedName>
</protein>
<organism evidence="2 3">
    <name type="scientific">Candidatus Cellulosilyticum pullistercoris</name>
    <dbReference type="NCBI Taxonomy" id="2838521"/>
    <lineage>
        <taxon>Bacteria</taxon>
        <taxon>Bacillati</taxon>
        <taxon>Bacillota</taxon>
        <taxon>Clostridia</taxon>
        <taxon>Lachnospirales</taxon>
        <taxon>Cellulosilyticaceae</taxon>
        <taxon>Cellulosilyticum</taxon>
    </lineage>
</organism>
<dbReference type="Proteomes" id="UP000824229">
    <property type="component" value="Unassembled WGS sequence"/>
</dbReference>
<evidence type="ECO:0000256" key="1">
    <source>
        <dbReference type="SAM" id="Phobius"/>
    </source>
</evidence>
<feature type="transmembrane region" description="Helical" evidence="1">
    <location>
        <begin position="12"/>
        <end position="35"/>
    </location>
</feature>
<accession>A0A9E2NL35</accession>
<sequence>MNHKHSSHNKPYSTVSVIKFILPSLLGIFLFMLPIHYEGSITIPIAILSSTLQELLADQMLCILFITVTISTFGALCTKLFKPRFVLNNKFLLALFNPSWIWLILRILAFVFITIIVLVEKGLIVSSNLLPIVEMISSPDTGGLVLSDLLPVLFSIFLFAGLFLPLL</sequence>
<evidence type="ECO:0000313" key="2">
    <source>
        <dbReference type="EMBL" id="MBU3804151.1"/>
    </source>
</evidence>
<reference evidence="2" key="1">
    <citation type="journal article" date="2021" name="PeerJ">
        <title>Extensive microbial diversity within the chicken gut microbiome revealed by metagenomics and culture.</title>
        <authorList>
            <person name="Gilroy R."/>
            <person name="Ravi A."/>
            <person name="Getino M."/>
            <person name="Pursley I."/>
            <person name="Horton D.L."/>
            <person name="Alikhan N.F."/>
            <person name="Baker D."/>
            <person name="Gharbi K."/>
            <person name="Hall N."/>
            <person name="Watson M."/>
            <person name="Adriaenssens E.M."/>
            <person name="Foster-Nyarko E."/>
            <person name="Jarju S."/>
            <person name="Secka A."/>
            <person name="Antonio M."/>
            <person name="Oren A."/>
            <person name="Chaudhuri R.R."/>
            <person name="La Ragione R."/>
            <person name="Hildebrand F."/>
            <person name="Pallen M.J."/>
        </authorList>
    </citation>
    <scope>NUCLEOTIDE SEQUENCE</scope>
    <source>
        <strain evidence="2">B5-657</strain>
    </source>
</reference>
<dbReference type="AlphaFoldDB" id="A0A9E2NL35"/>
<comment type="caution">
    <text evidence="2">The sequence shown here is derived from an EMBL/GenBank/DDBJ whole genome shotgun (WGS) entry which is preliminary data.</text>
</comment>
<keyword evidence="1" id="KW-0472">Membrane</keyword>
<feature type="transmembrane region" description="Helical" evidence="1">
    <location>
        <begin position="99"/>
        <end position="124"/>
    </location>
</feature>
<keyword evidence="1" id="KW-1133">Transmembrane helix</keyword>
<name>A0A9E2NL35_9FIRM</name>
<gene>
    <name evidence="2" type="ORF">H9872_05270</name>
</gene>
<feature type="transmembrane region" description="Helical" evidence="1">
    <location>
        <begin position="55"/>
        <end position="78"/>
    </location>
</feature>